<feature type="domain" description="Ketosynthase family 3 (KS3)" evidence="9">
    <location>
        <begin position="4"/>
        <end position="430"/>
    </location>
</feature>
<dbReference type="SMART" id="SM00827">
    <property type="entry name" value="PKS_AT"/>
    <property type="match status" value="1"/>
</dbReference>
<dbReference type="FunFam" id="3.40.50.720:FF:000209">
    <property type="entry name" value="Polyketide synthase Pks12"/>
    <property type="match status" value="1"/>
</dbReference>
<evidence type="ECO:0000313" key="12">
    <source>
        <dbReference type="Proteomes" id="UP000463961"/>
    </source>
</evidence>
<dbReference type="SUPFAM" id="SSF53901">
    <property type="entry name" value="Thiolase-like"/>
    <property type="match status" value="1"/>
</dbReference>
<dbReference type="PANTHER" id="PTHR43775:SF37">
    <property type="entry name" value="SI:DKEY-61P9.11"/>
    <property type="match status" value="1"/>
</dbReference>
<dbReference type="SMART" id="SM00826">
    <property type="entry name" value="PKS_DH"/>
    <property type="match status" value="1"/>
</dbReference>
<dbReference type="InterPro" id="IPR036291">
    <property type="entry name" value="NAD(P)-bd_dom_sf"/>
</dbReference>
<dbReference type="SMART" id="SM00825">
    <property type="entry name" value="PKS_KS"/>
    <property type="match status" value="1"/>
</dbReference>
<dbReference type="PROSITE" id="PS52004">
    <property type="entry name" value="KS3_2"/>
    <property type="match status" value="1"/>
</dbReference>
<dbReference type="InterPro" id="IPR036736">
    <property type="entry name" value="ACP-like_sf"/>
</dbReference>
<dbReference type="Proteomes" id="UP000463961">
    <property type="component" value="Chromosome"/>
</dbReference>
<dbReference type="Gene3D" id="3.30.70.3290">
    <property type="match status" value="1"/>
</dbReference>
<dbReference type="Pfam" id="PF00550">
    <property type="entry name" value="PP-binding"/>
    <property type="match status" value="1"/>
</dbReference>
<dbReference type="PROSITE" id="PS52019">
    <property type="entry name" value="PKS_MFAS_DH"/>
    <property type="match status" value="1"/>
</dbReference>
<dbReference type="Gene3D" id="3.40.47.10">
    <property type="match status" value="1"/>
</dbReference>
<dbReference type="Pfam" id="PF00698">
    <property type="entry name" value="Acyl_transf_1"/>
    <property type="match status" value="1"/>
</dbReference>
<dbReference type="InterPro" id="IPR042104">
    <property type="entry name" value="PKS_dehydratase_sf"/>
</dbReference>
<evidence type="ECO:0000256" key="3">
    <source>
        <dbReference type="ARBA" id="ARBA00022679"/>
    </source>
</evidence>
<evidence type="ECO:0000256" key="2">
    <source>
        <dbReference type="ARBA" id="ARBA00022553"/>
    </source>
</evidence>
<keyword evidence="2" id="KW-0597">Phosphoprotein</keyword>
<dbReference type="InterPro" id="IPR020807">
    <property type="entry name" value="PKS_DH"/>
</dbReference>
<evidence type="ECO:0000259" key="9">
    <source>
        <dbReference type="PROSITE" id="PS52004"/>
    </source>
</evidence>
<dbReference type="InterPro" id="IPR029063">
    <property type="entry name" value="SAM-dependent_MTases_sf"/>
</dbReference>
<dbReference type="RefSeq" id="WP_162049632.1">
    <property type="nucleotide sequence ID" value="NZ_AP022345.1"/>
</dbReference>
<dbReference type="GO" id="GO:0031177">
    <property type="term" value="F:phosphopantetheine binding"/>
    <property type="evidence" value="ECO:0007669"/>
    <property type="project" value="InterPro"/>
</dbReference>
<dbReference type="Gene3D" id="3.90.180.10">
    <property type="entry name" value="Medium-chain alcohol dehydrogenases, catalytic domain"/>
    <property type="match status" value="1"/>
</dbReference>
<evidence type="ECO:0000256" key="4">
    <source>
        <dbReference type="ARBA" id="ARBA00023268"/>
    </source>
</evidence>
<dbReference type="FunFam" id="3.40.47.10:FF:000019">
    <property type="entry name" value="Polyketide synthase type I"/>
    <property type="match status" value="1"/>
</dbReference>
<evidence type="ECO:0000256" key="6">
    <source>
        <dbReference type="ARBA" id="ARBA00054155"/>
    </source>
</evidence>
<proteinExistence type="predicted"/>
<dbReference type="InterPro" id="IPR016035">
    <property type="entry name" value="Acyl_Trfase/lysoPLipase"/>
</dbReference>
<dbReference type="Pfam" id="PF16197">
    <property type="entry name" value="KAsynt_C_assoc"/>
    <property type="match status" value="1"/>
</dbReference>
<dbReference type="InterPro" id="IPR020841">
    <property type="entry name" value="PKS_Beta-ketoAc_synthase_dom"/>
</dbReference>
<keyword evidence="4" id="KW-0511">Multifunctional enzyme</keyword>
<dbReference type="GO" id="GO:0016491">
    <property type="term" value="F:oxidoreductase activity"/>
    <property type="evidence" value="ECO:0007669"/>
    <property type="project" value="InterPro"/>
</dbReference>
<dbReference type="InterPro" id="IPR050091">
    <property type="entry name" value="PKS_NRPS_Biosynth_Enz"/>
</dbReference>
<feature type="region of interest" description="C-terminal hotdog fold" evidence="7">
    <location>
        <begin position="1034"/>
        <end position="1177"/>
    </location>
</feature>
<dbReference type="GO" id="GO:0006633">
    <property type="term" value="P:fatty acid biosynthetic process"/>
    <property type="evidence" value="ECO:0007669"/>
    <property type="project" value="InterPro"/>
</dbReference>
<dbReference type="Gene3D" id="3.40.366.10">
    <property type="entry name" value="Malonyl-Coenzyme A Acyl Carrier Protein, domain 2"/>
    <property type="match status" value="1"/>
</dbReference>
<dbReference type="OrthoDB" id="9778690at2"/>
<dbReference type="InterPro" id="IPR013154">
    <property type="entry name" value="ADH-like_N"/>
</dbReference>
<dbReference type="Gene3D" id="3.40.50.720">
    <property type="entry name" value="NAD(P)-binding Rossmann-like Domain"/>
    <property type="match status" value="3"/>
</dbReference>
<keyword evidence="12" id="KW-1185">Reference proteome</keyword>
<dbReference type="SUPFAM" id="SSF51735">
    <property type="entry name" value="NAD(P)-binding Rossmann-fold domains"/>
    <property type="match status" value="3"/>
</dbReference>
<evidence type="ECO:0000256" key="1">
    <source>
        <dbReference type="ARBA" id="ARBA00022450"/>
    </source>
</evidence>
<dbReference type="InterPro" id="IPR016036">
    <property type="entry name" value="Malonyl_transacylase_ACP-bd"/>
</dbReference>
<comment type="function">
    <text evidence="6">Involved in production of the polyketide antibiotic thailandamide.</text>
</comment>
<dbReference type="PANTHER" id="PTHR43775">
    <property type="entry name" value="FATTY ACID SYNTHASE"/>
    <property type="match status" value="1"/>
</dbReference>
<dbReference type="InterPro" id="IPR001227">
    <property type="entry name" value="Ac_transferase_dom_sf"/>
</dbReference>
<dbReference type="Gene3D" id="3.10.129.110">
    <property type="entry name" value="Polyketide synthase dehydratase"/>
    <property type="match status" value="1"/>
</dbReference>
<dbReference type="InterPro" id="IPR020843">
    <property type="entry name" value="ER"/>
</dbReference>
<evidence type="ECO:0000256" key="5">
    <source>
        <dbReference type="ARBA" id="ARBA00023315"/>
    </source>
</evidence>
<sequence>MTNNEPIAIVGLSFRFPGDLDTEKALWQALKDGRDLVTEVPADRWATEELQHDRRKEPGRSITFSAGVRSRIDEFDAGFFGISPREAAWMDPQQRMLLELAWEALENAGQKPADLAGSDCAVYVGISSLDYGVRAMDDLAAISPHYMTGNTLSIAANRLSYVLDLRGPSVSVDTACSSSLVALHHACNSLRTGEASSALVGGVSLLLHPYPFVGFTKASMLSADGRCRAFDESGAGYVRGEGAAVLMLKPLSKAKADGDHIHALILASGVNADGAQKTGITIPSAEGQQALMRAVLERSGINPTDIDYIEAHGTGTAVGDPVETAAIGSVYGQDRQQGALPIGSVKTNLGHMEAASGMAGLAKAILAIKHRAIPPTIYCLKLNPKIDFTGLNLDVVRELQPISKPSSEPVLIGVNSFGFGGANAHVILQSADVPQIKAASADVANPLPPLFLSARSDNALNELVTAYADLLTQHKHLNVYDIAYSAVTTRDWLTHRLAVTASSKKDLLQKLRVIAQGNTVAGAVRETSCLEVGGVGFVYSGNGAQWHGMGRQLLNESPEFAARFAELDAQMREPAGFSILEAIHSEDPETIADTVFAQPLLFAVQVCITEQLKSLGIKPLAVTGHSVGEVASAWASGALTLEQAIRVVCARSQAQGLTRGTGRMAAIALSADEAAVLIQTTGCQVEIAGINSPNNVTLSGSLQDLEKIQKAVEARGTFFKLLDLDYAFHSRQMDPIRERLISSLQGLSAHATSDAAFVSTVTGSERSGTELGADYWWDNIRQTVQFEGAIATMANLGCRVFLEIGPNAILQRYISETLSSNNVQGKVLPTLKRQADSAVQLTEAALRVQLLAEPFDPWVYFPEPGQRVRLPNYPWQRERYWHPQTGESQQLIQRQRVHPLLGWRLGGRDHNADFVWENTLDTTMQPWLLDHNVGGSIVFPGAGYVEIALAAAREWLGQERLALEELDIISPLTFEEGHARHTRLSLNPRDGSFEIRSRPRLSESDWSVHAVGRIIEASTKAAPAVLPELLDQTAKVLSGESHYALTDALGLIYGPGFRGIEQISISQNDIHIQIDGQLAKPADQYLLPPAVLDQCFQSLVDFFETNILAGEGVAYLPVKVDKLSLLAQAPVRHIRGHLRKHSRRSVLADFELFDAAGQLVAKATGCRFRAAPQLTQKTADIGIWQERLQLAPRPNETAAPNYPAVVALAEGITKHLETQGRALNRNAWHAEHRPLIDALVLASLYEAVQTITTQQPNCVDDVISSLNQAAHPFMRWVIQSLKQEGLLVEVNGCWKLLPDDQLPHSSVIWQALIQEAPTALPQILSLARIGQALPDVLTGQVSIAALQESIAQSTIADNLFDETPAYTGTRLMIEAAVRQLVESVPANRQLRVLVLTAASSESSRCAWELFNDQPNITVKTLNYADWQALSEQNTASDIQDLIILRHALHQDSNPRAAITRLYSTLSSGGLLLVAEQGSSWAEDLLGGLDANWWRAVTTESPISSLNAASVWAEALQAEGFLNVKTVHEPVADAVNGAPYLLMAQKPVVVPTMAATKPEACSTWLLLVDDASAETAQALASRLQNQGQQVSLQSADEITTLPQADKIVVLLGWNTSPESMGTPLSKLLQTLQALIKQTGTAPQLSVVTIQNNLANSAISGMIRVAMNEAPQLGCKLIDLANDLQEELLLTELCAELMQPDAHNEVVLTAAGRYAPLLLPGEVITAQKTELAAEAPRFKLDFTAPGQLRNLAWFAEQPKALAAHEVEIETRAVGLNFRDVMYTMGLLRDEAVENGFAGSSLGLEFAGIVKNVGAQVHDFKPGQAVMGFGAACFSSHIVTTANAMAPMPEGWSFEAAATVPTTFFTVYYALKHLANLQPGERVLIHGAAGGVGIAAIQLAQHLGADIYATAGTDEKRDFVRMLGVEHVYDSRNLDFAEEILADTQGEGVDIVLNSLAGEAIRRNLQVLKPFGRFLELGKRDFFENTSIGLRPFKDNISYFGIDADQLLNGRPELANKLFGEVMGLFQEGVLYPLPHRVFSATKVVEAFRAMQQSRHIGKIVVSMSETPRLHQAVQKVQPIQLDKNSTWLLTGGVSGFGLASAQWLASRGAGHLVLINRRGMATPDAEAAIQSIRALGASVEVCACDITDKAALSELIVRIRTTHPPIKGVLHAAAHFDDALITALNTERLNTVLAPKIQGAWNLHMLTKELPLEHFVLYSSVTTAIGNPAQANYVAANAALEGLARLRHSQGLPALAIGWGPIADAGYLTRNEAVKDSLAQRLGKAPLSAAEALNQLDWLLKANVPQITIANFDWASLARVLPSANSPRFSELNRTHLSATNHSADDIQTLIRGKTPEEVEELIRALITEEVSRILSIAADRIEPTKSLQDMGMDSLMAVELALGLEQRFKLQLPAMMLNDAPTVESLGARIGRMLTGDTETEATELNASATDALLKRHGELLTEQELHNTPDNKEVIAA</sequence>
<keyword evidence="5" id="KW-0012">Acyltransferase</keyword>
<dbReference type="InterPro" id="IPR032821">
    <property type="entry name" value="PKS_assoc"/>
</dbReference>
<dbReference type="GO" id="GO:0004315">
    <property type="term" value="F:3-oxoacyl-[acyl-carrier-protein] synthase activity"/>
    <property type="evidence" value="ECO:0007669"/>
    <property type="project" value="InterPro"/>
</dbReference>
<gene>
    <name evidence="11" type="primary">wcbR</name>
    <name evidence="11" type="ORF">ICHIAU1_19580</name>
</gene>
<dbReference type="InterPro" id="IPR014030">
    <property type="entry name" value="Ketoacyl_synth_N"/>
</dbReference>
<dbReference type="Pfam" id="PF21089">
    <property type="entry name" value="PKS_DH_N"/>
    <property type="match status" value="1"/>
</dbReference>
<dbReference type="CDD" id="cd00833">
    <property type="entry name" value="PKS"/>
    <property type="match status" value="1"/>
</dbReference>
<organism evidence="11 12">
    <name type="scientific">Fluviibacter phosphoraccumulans</name>
    <dbReference type="NCBI Taxonomy" id="1751046"/>
    <lineage>
        <taxon>Bacteria</taxon>
        <taxon>Pseudomonadati</taxon>
        <taxon>Pseudomonadota</taxon>
        <taxon>Betaproteobacteria</taxon>
        <taxon>Rhodocyclales</taxon>
        <taxon>Fluviibacteraceae</taxon>
        <taxon>Fluviibacter</taxon>
    </lineage>
</organism>
<dbReference type="EMBL" id="AP022345">
    <property type="protein sequence ID" value="BBU69675.1"/>
    <property type="molecule type" value="Genomic_DNA"/>
</dbReference>
<feature type="active site" description="Proton donor; for dehydratase activity" evidence="7">
    <location>
        <position position="1093"/>
    </location>
</feature>
<dbReference type="Pfam" id="PF13602">
    <property type="entry name" value="ADH_zinc_N_2"/>
    <property type="match status" value="1"/>
</dbReference>
<keyword evidence="3" id="KW-0808">Transferase</keyword>
<dbReference type="PROSITE" id="PS00606">
    <property type="entry name" value="KS3_1"/>
    <property type="match status" value="1"/>
</dbReference>
<dbReference type="SUPFAM" id="SSF50129">
    <property type="entry name" value="GroES-like"/>
    <property type="match status" value="1"/>
</dbReference>
<dbReference type="InterPro" id="IPR014043">
    <property type="entry name" value="Acyl_transferase_dom"/>
</dbReference>
<dbReference type="InterPro" id="IPR011032">
    <property type="entry name" value="GroES-like_sf"/>
</dbReference>
<dbReference type="InterPro" id="IPR049552">
    <property type="entry name" value="PKS_DH_N"/>
</dbReference>
<dbReference type="InterPro" id="IPR014031">
    <property type="entry name" value="Ketoacyl_synth_C"/>
</dbReference>
<reference evidence="12" key="1">
    <citation type="submission" date="2020-01" db="EMBL/GenBank/DDBJ databases">
        <title>Phosphoaccumulans saitamaens gen. nov., sp. nov., a polyphosphate accumulating bacterium isolated from surface river water.</title>
        <authorList>
            <person name="Watanabe K."/>
            <person name="Suda W."/>
        </authorList>
    </citation>
    <scope>NUCLEOTIDE SEQUENCE [LARGE SCALE GENOMIC DNA]</scope>
    <source>
        <strain evidence="12">ICHIAU1</strain>
    </source>
</reference>
<feature type="domain" description="PKS/mFAS DH" evidence="10">
    <location>
        <begin position="898"/>
        <end position="1177"/>
    </location>
</feature>
<dbReference type="SUPFAM" id="SSF47336">
    <property type="entry name" value="ACP-like"/>
    <property type="match status" value="1"/>
</dbReference>
<dbReference type="InterPro" id="IPR018201">
    <property type="entry name" value="Ketoacyl_synth_AS"/>
</dbReference>
<dbReference type="Pfam" id="PF14765">
    <property type="entry name" value="PS-DH"/>
    <property type="match status" value="1"/>
</dbReference>
<dbReference type="Pfam" id="PF00109">
    <property type="entry name" value="ketoacyl-synt"/>
    <property type="match status" value="1"/>
</dbReference>
<dbReference type="Pfam" id="PF08240">
    <property type="entry name" value="ADH_N"/>
    <property type="match status" value="1"/>
</dbReference>
<dbReference type="InterPro" id="IPR009081">
    <property type="entry name" value="PP-bd_ACP"/>
</dbReference>
<accession>A0A7R6R2M7</accession>
<dbReference type="Pfam" id="PF08659">
    <property type="entry name" value="KR"/>
    <property type="match status" value="1"/>
</dbReference>
<evidence type="ECO:0000259" key="8">
    <source>
        <dbReference type="PROSITE" id="PS50075"/>
    </source>
</evidence>
<dbReference type="SUPFAM" id="SSF53335">
    <property type="entry name" value="S-adenosyl-L-methionine-dependent methyltransferases"/>
    <property type="match status" value="1"/>
</dbReference>
<dbReference type="PROSITE" id="PS50075">
    <property type="entry name" value="CARRIER"/>
    <property type="match status" value="1"/>
</dbReference>
<dbReference type="SMART" id="SM00822">
    <property type="entry name" value="PKS_KR"/>
    <property type="match status" value="1"/>
</dbReference>
<dbReference type="SUPFAM" id="SSF55048">
    <property type="entry name" value="Probable ACP-binding domain of malonyl-CoA ACP transacylase"/>
    <property type="match status" value="1"/>
</dbReference>
<dbReference type="Gene3D" id="3.40.50.150">
    <property type="entry name" value="Vaccinia Virus protein VP39"/>
    <property type="match status" value="1"/>
</dbReference>
<name>A0A7R6R2M7_9RHOO</name>
<dbReference type="InterPro" id="IPR057326">
    <property type="entry name" value="KR_dom"/>
</dbReference>
<dbReference type="SMART" id="SM00823">
    <property type="entry name" value="PKS_PP"/>
    <property type="match status" value="1"/>
</dbReference>
<protein>
    <submittedName>
        <fullName evidence="11">Type I polyketide synthase</fullName>
    </submittedName>
</protein>
<dbReference type="SMART" id="SM00829">
    <property type="entry name" value="PKS_ER"/>
    <property type="match status" value="1"/>
</dbReference>
<dbReference type="InterPro" id="IPR020806">
    <property type="entry name" value="PKS_PP-bd"/>
</dbReference>
<dbReference type="InterPro" id="IPR016039">
    <property type="entry name" value="Thiolase-like"/>
</dbReference>
<dbReference type="InterPro" id="IPR049900">
    <property type="entry name" value="PKS_mFAS_DH"/>
</dbReference>
<dbReference type="CDD" id="cd05195">
    <property type="entry name" value="enoyl_red"/>
    <property type="match status" value="1"/>
</dbReference>
<evidence type="ECO:0000256" key="7">
    <source>
        <dbReference type="PROSITE-ProRule" id="PRU01363"/>
    </source>
</evidence>
<dbReference type="GO" id="GO:0004312">
    <property type="term" value="F:fatty acid synthase activity"/>
    <property type="evidence" value="ECO:0007669"/>
    <property type="project" value="TreeGrafter"/>
</dbReference>
<keyword evidence="1" id="KW-0596">Phosphopantetheine</keyword>
<evidence type="ECO:0000313" key="11">
    <source>
        <dbReference type="EMBL" id="BBU69675.1"/>
    </source>
</evidence>
<feature type="region of interest" description="N-terminal hotdog fold" evidence="7">
    <location>
        <begin position="898"/>
        <end position="1021"/>
    </location>
</feature>
<dbReference type="SMART" id="SM01294">
    <property type="entry name" value="PKS_PP_betabranch"/>
    <property type="match status" value="1"/>
</dbReference>
<dbReference type="Pfam" id="PF02801">
    <property type="entry name" value="Ketoacyl-synt_C"/>
    <property type="match status" value="1"/>
</dbReference>
<feature type="domain" description="Carrier" evidence="8">
    <location>
        <begin position="2356"/>
        <end position="2433"/>
    </location>
</feature>
<dbReference type="InterPro" id="IPR013968">
    <property type="entry name" value="PKS_KR"/>
</dbReference>
<feature type="active site" description="Proton acceptor; for dehydratase activity" evidence="7">
    <location>
        <position position="931"/>
    </location>
</feature>
<dbReference type="InterPro" id="IPR049551">
    <property type="entry name" value="PKS_DH_C"/>
</dbReference>
<dbReference type="SUPFAM" id="SSF52151">
    <property type="entry name" value="FabD/lysophospholipase-like"/>
    <property type="match status" value="1"/>
</dbReference>
<dbReference type="Gene3D" id="1.10.1200.10">
    <property type="entry name" value="ACP-like"/>
    <property type="match status" value="1"/>
</dbReference>
<evidence type="ECO:0000259" key="10">
    <source>
        <dbReference type="PROSITE" id="PS52019"/>
    </source>
</evidence>